<dbReference type="Proteomes" id="UP000232323">
    <property type="component" value="Unassembled WGS sequence"/>
</dbReference>
<name>A0A250XIW2_9CHLO</name>
<organism evidence="2 3">
    <name type="scientific">Chlamydomonas eustigma</name>
    <dbReference type="NCBI Taxonomy" id="1157962"/>
    <lineage>
        <taxon>Eukaryota</taxon>
        <taxon>Viridiplantae</taxon>
        <taxon>Chlorophyta</taxon>
        <taxon>core chlorophytes</taxon>
        <taxon>Chlorophyceae</taxon>
        <taxon>CS clade</taxon>
        <taxon>Chlamydomonadales</taxon>
        <taxon>Chlamydomonadaceae</taxon>
        <taxon>Chlamydomonas</taxon>
    </lineage>
</organism>
<gene>
    <name evidence="2" type="ORF">CEUSTIGMA_g10444.t1</name>
</gene>
<comment type="caution">
    <text evidence="2">The sequence shown here is derived from an EMBL/GenBank/DDBJ whole genome shotgun (WGS) entry which is preliminary data.</text>
</comment>
<reference evidence="2 3" key="1">
    <citation type="submission" date="2017-08" db="EMBL/GenBank/DDBJ databases">
        <title>Acidophilic green algal genome provides insights into adaptation to an acidic environment.</title>
        <authorList>
            <person name="Hirooka S."/>
            <person name="Hirose Y."/>
            <person name="Kanesaki Y."/>
            <person name="Higuchi S."/>
            <person name="Fujiwara T."/>
            <person name="Onuma R."/>
            <person name="Era A."/>
            <person name="Ohbayashi R."/>
            <person name="Uzuka A."/>
            <person name="Nozaki H."/>
            <person name="Yoshikawa H."/>
            <person name="Miyagishima S.Y."/>
        </authorList>
    </citation>
    <scope>NUCLEOTIDE SEQUENCE [LARGE SCALE GENOMIC DNA]</scope>
    <source>
        <strain evidence="2 3">NIES-2499</strain>
    </source>
</reference>
<dbReference type="GO" id="GO:0005737">
    <property type="term" value="C:cytoplasm"/>
    <property type="evidence" value="ECO:0007669"/>
    <property type="project" value="TreeGrafter"/>
</dbReference>
<dbReference type="GO" id="GO:0019888">
    <property type="term" value="F:protein phosphatase regulator activity"/>
    <property type="evidence" value="ECO:0007669"/>
    <property type="project" value="TreeGrafter"/>
</dbReference>
<protein>
    <submittedName>
        <fullName evidence="2">Uncharacterized protein</fullName>
    </submittedName>
</protein>
<evidence type="ECO:0000313" key="3">
    <source>
        <dbReference type="Proteomes" id="UP000232323"/>
    </source>
</evidence>
<dbReference type="EMBL" id="BEGY01000090">
    <property type="protein sequence ID" value="GAX83017.1"/>
    <property type="molecule type" value="Genomic_DNA"/>
</dbReference>
<keyword evidence="3" id="KW-1185">Reference proteome</keyword>
<dbReference type="AlphaFoldDB" id="A0A250XIW2"/>
<dbReference type="InterPro" id="IPR016024">
    <property type="entry name" value="ARM-type_fold"/>
</dbReference>
<dbReference type="Gene3D" id="1.25.10.10">
    <property type="entry name" value="Leucine-rich Repeat Variant"/>
    <property type="match status" value="1"/>
</dbReference>
<proteinExistence type="predicted"/>
<dbReference type="InterPro" id="IPR011989">
    <property type="entry name" value="ARM-like"/>
</dbReference>
<evidence type="ECO:0000256" key="1">
    <source>
        <dbReference type="ARBA" id="ARBA00022737"/>
    </source>
</evidence>
<sequence>MEDLEDDTVPFEEDIYAVDDSLSPIDAILKYGKSNLVSQQLAYIRGIPVAAIQVACINELEALVQLGHELGTIEEILYNSAFWEYLRQVPYLGAVITSSELFKLEGDHKRAATLLDELASLSVTALQAIVSSGKEVTRDHALTAISALEALLPFMQSMEAAGGWKLLNQQVQWLQEQLSQQVTSRDPMGAAAAAGDCASCLLELVEKGTRALQSMSSSSSSSCSAHSGRDACVDDVTQEGHVDGQRIGCLIADALDLTCRSPSAAVQEVAASKLPVLLPLLETGTQAAEVGEKLMLHLVGSSMWRVRQAAAKALPALIQALMAWRTREPHGFVTGPVTSRSAYECGTTSNTPSSISSPETAIHNLLNLFIDTLAKDPSMWVRSAALCAAGPLLCNLVQKPRPVNNPDSPYINPQLGTDLSTCQPDDNQDCQEDERMRVPETAHLAGAHLYLSYLPHLSALYVDAVLSPRTPEVEAFKGLAECLAEVACCVVPHTFTWEESRLHEVYCTFLKACPEVACAVIAVLPELVSIVRRQSVLPSVIVDPLLEAVRERPADLGPAMASSLLPLAQSLPNGSSGRNLLLPLLPILSSASVNYAGASEQDAVVVPVLHCGKWRMRLVLAKALTGLAKSFSEDMSKDSECNHAVVEVLHCASILQHDPVWSVRKAAKAVPLIYKIRLST</sequence>
<dbReference type="OrthoDB" id="553209at2759"/>
<dbReference type="InterPro" id="IPR051023">
    <property type="entry name" value="PP2A_Regulatory_Subunit_A"/>
</dbReference>
<dbReference type="SUPFAM" id="SSF48371">
    <property type="entry name" value="ARM repeat"/>
    <property type="match status" value="1"/>
</dbReference>
<accession>A0A250XIW2</accession>
<keyword evidence="1" id="KW-0677">Repeat</keyword>
<dbReference type="PANTHER" id="PTHR10648">
    <property type="entry name" value="SERINE/THREONINE-PROTEIN PHOSPHATASE PP2A 65 KDA REGULATORY SUBUNIT"/>
    <property type="match status" value="1"/>
</dbReference>
<evidence type="ECO:0000313" key="2">
    <source>
        <dbReference type="EMBL" id="GAX83017.1"/>
    </source>
</evidence>